<dbReference type="Proteomes" id="UP000524387">
    <property type="component" value="Unassembled WGS sequence"/>
</dbReference>
<protein>
    <recommendedName>
        <fullName evidence="3">DUF4868 domain-containing protein</fullName>
    </recommendedName>
</protein>
<gene>
    <name evidence="1" type="ORF">CW895_03880</name>
</gene>
<organism evidence="1 2">
    <name type="scientific">Listeria monocytogenes</name>
    <dbReference type="NCBI Taxonomy" id="1639"/>
    <lineage>
        <taxon>Bacteria</taxon>
        <taxon>Bacillati</taxon>
        <taxon>Bacillota</taxon>
        <taxon>Bacilli</taxon>
        <taxon>Bacillales</taxon>
        <taxon>Listeriaceae</taxon>
        <taxon>Listeria</taxon>
    </lineage>
</organism>
<proteinExistence type="predicted"/>
<evidence type="ECO:0008006" key="3">
    <source>
        <dbReference type="Google" id="ProtNLM"/>
    </source>
</evidence>
<dbReference type="EMBL" id="AABEKN010000001">
    <property type="protein sequence ID" value="EAG9352964.1"/>
    <property type="molecule type" value="Genomic_DNA"/>
</dbReference>
<name>A0A471HDJ8_LISMN</name>
<comment type="caution">
    <text evidence="1">The sequence shown here is derived from an EMBL/GenBank/DDBJ whole genome shotgun (WGS) entry which is preliminary data.</text>
</comment>
<accession>A0A471HDJ8</accession>
<evidence type="ECO:0000313" key="1">
    <source>
        <dbReference type="EMBL" id="EAG9352964.1"/>
    </source>
</evidence>
<dbReference type="AlphaFoldDB" id="A0A471HDJ8"/>
<reference evidence="1 2" key="1">
    <citation type="submission" date="2019-04" db="EMBL/GenBank/DDBJ databases">
        <authorList>
            <consortium name="GenomeTrakr network: Whole genome sequencing for foodborne pathogen traceback"/>
        </authorList>
    </citation>
    <scope>NUCLEOTIDE SEQUENCE [LARGE SCALE GENOMIC DNA]</scope>
    <source>
        <strain evidence="1 2">CFSAN072502</strain>
    </source>
</reference>
<dbReference type="RefSeq" id="WP_069889885.1">
    <property type="nucleotide sequence ID" value="NZ_CP065028.1"/>
</dbReference>
<evidence type="ECO:0000313" key="2">
    <source>
        <dbReference type="Proteomes" id="UP000524387"/>
    </source>
</evidence>
<sequence length="312" mass="36105">MSYNCLWIGMNRGNRLDRLQRLFMEQPDRDRIVNELENVSELLVTDKLKKYSSESLLFDDGYCISLDDIGENHFLDDFTDHILMPEYLGTFGDNVPISKYTKQRKYMDLNKDKFKFLILESKDDLLFLPIQARGIVKPKTILKIPVSSSTGDKSMLYDLDAGITVPTTVCAQFNKNKKCLYVINNIDFEMMLGTFEHKKTVAQKNLLKFKDKQFRVGAEKYSVQFEEYNDIEKAILDSKRTTIRLSKYEETGPEFDINKIQKAVEKLPTTEQVTICKEKQVIEVNADNYKTFIAIIHNSIVERLISGEVGVI</sequence>